<evidence type="ECO:0000259" key="6">
    <source>
        <dbReference type="PROSITE" id="PS51918"/>
    </source>
</evidence>
<sequence>MFDDWQRLEYAGRAIYINPEKPDWVVANDRADELLRALQAAGTLEQAVCAVGRGRGAGGGGLAAELVAAGRLCARLDGPATPYRGRLEALAGEDGVRGAGEGGSAVPLALKECWFHLTNNCNLACRHCLFASRPGREAETLPGELLGEGLRQAGRLGCNLFYFTGGEPFTYPDFAAILGELLAADEKHVVVLTNGLLLKEQLPQLLRLPRERLHLQISLDGLEQRHDQLRGRGSFSRLVAALQLLRQHGLAATLAVAVNRENVEQLADLVDFAAAQGVANLHLLWHFVRGQGSREQFVPPAEILPRLLEAQERAQGCGVLIDNVETLRAQVFSSPGTRYDLANTAWESLAVGPDGRIYPSPALVGVAALACGSLGEGLGRVWRESPVLRKIRASSLLDSEAWRRNPLRFIVGGGDLDHSYLAGGELVGHDPYLELYNGLALWLMASQADGYPRSQGTEEKPALLLTMGDLRHDCSDGGGEVAFTHCNCVISLAAERGHGQVREFYAAAARSAREDIANPLAPEQALATFIPEEARRKSYGCGSPVHDAALRAGEVLVDLGSGSGVECFLAAKAVGAAGRVYGIDMTAEMLALANHSKAAVVRELGYDNLQFRLGFLEKIPLPDGCADVVISNCVINLSPDKRRVFHEIYRVLKPGGRLVVSDVITDGAVPLKIKNSERFRGECLGGAMRQEELLAMLAGCRFTGTRLLKRFPYRREEGVSFYSLTFAADKPEPEPEPSREVIYRGPFAAVLTEEGYLLRKGQRVALPLGAAEGRDESIFVVDGAGAVTNLALGGGCCAPFPSPSPEKILPDSAVPVTGPTNGPDLPDLVGGSCCPAPAEVKAARHRAGCLVCGGEIVYDRDQREYSCYYCGGRKQSNAACAQGHYICDDCHQRDGLSAIRVICAETREQDMLALLAQIRRHPAIPMHGPEHHALVPGVILATYRNRGGKLDKESILTGIERGSRVPGGVCGFWGNCGAAVGVGIAFSVLLAATPMTPEPRRRVQEITARVLGAVARISGARCCQREAWVALKEAAAISRELLPVPLLAAARFKCEQAAANKQCVGRRCPLA</sequence>
<dbReference type="PANTHER" id="PTHR11228:SF7">
    <property type="entry name" value="PQQA PEPTIDE CYCLASE"/>
    <property type="match status" value="1"/>
</dbReference>
<dbReference type="Gene3D" id="3.20.20.70">
    <property type="entry name" value="Aldolase class I"/>
    <property type="match status" value="1"/>
</dbReference>
<dbReference type="Proteomes" id="UP000885986">
    <property type="component" value="Unassembled WGS sequence"/>
</dbReference>
<reference evidence="7" key="1">
    <citation type="journal article" date="2020" name="mSystems">
        <title>Genome- and Community-Level Interaction Insights into Carbon Utilization and Element Cycling Functions of Hydrothermarchaeota in Hydrothermal Sediment.</title>
        <authorList>
            <person name="Zhou Z."/>
            <person name="Liu Y."/>
            <person name="Xu W."/>
            <person name="Pan J."/>
            <person name="Luo Z.H."/>
            <person name="Li M."/>
        </authorList>
    </citation>
    <scope>NUCLEOTIDE SEQUENCE [LARGE SCALE GENOMIC DNA]</scope>
    <source>
        <strain evidence="7">SpSt-1224</strain>
    </source>
</reference>
<evidence type="ECO:0000256" key="5">
    <source>
        <dbReference type="ARBA" id="ARBA00023014"/>
    </source>
</evidence>
<keyword evidence="4" id="KW-0408">Iron</keyword>
<dbReference type="EMBL" id="DSDS01000011">
    <property type="protein sequence ID" value="HET97205.1"/>
    <property type="molecule type" value="Genomic_DNA"/>
</dbReference>
<dbReference type="GO" id="GO:0008168">
    <property type="term" value="F:methyltransferase activity"/>
    <property type="evidence" value="ECO:0007669"/>
    <property type="project" value="UniProtKB-KW"/>
</dbReference>
<keyword evidence="2" id="KW-0949">S-adenosyl-L-methionine</keyword>
<evidence type="ECO:0000256" key="3">
    <source>
        <dbReference type="ARBA" id="ARBA00022723"/>
    </source>
</evidence>
<keyword evidence="7" id="KW-0489">Methyltransferase</keyword>
<dbReference type="SFLD" id="SFLDS00029">
    <property type="entry name" value="Radical_SAM"/>
    <property type="match status" value="1"/>
</dbReference>
<dbReference type="InterPro" id="IPR043768">
    <property type="entry name" value="DUF5714"/>
</dbReference>
<evidence type="ECO:0000256" key="4">
    <source>
        <dbReference type="ARBA" id="ARBA00023004"/>
    </source>
</evidence>
<dbReference type="GO" id="GO:0051536">
    <property type="term" value="F:iron-sulfur cluster binding"/>
    <property type="evidence" value="ECO:0007669"/>
    <property type="project" value="UniProtKB-KW"/>
</dbReference>
<dbReference type="PANTHER" id="PTHR11228">
    <property type="entry name" value="RADICAL SAM DOMAIN PROTEIN"/>
    <property type="match status" value="1"/>
</dbReference>
<dbReference type="InterPro" id="IPR025714">
    <property type="entry name" value="Methyltranfer_dom"/>
</dbReference>
<comment type="cofactor">
    <cofactor evidence="1">
        <name>[4Fe-4S] cluster</name>
        <dbReference type="ChEBI" id="CHEBI:49883"/>
    </cofactor>
</comment>
<dbReference type="InterPro" id="IPR029063">
    <property type="entry name" value="SAM-dependent_MTases_sf"/>
</dbReference>
<comment type="caution">
    <text evidence="7">The sequence shown here is derived from an EMBL/GenBank/DDBJ whole genome shotgun (WGS) entry which is preliminary data.</text>
</comment>
<dbReference type="Gene3D" id="3.40.50.150">
    <property type="entry name" value="Vaccinia Virus protein VP39"/>
    <property type="match status" value="1"/>
</dbReference>
<keyword evidence="7" id="KW-0808">Transferase</keyword>
<dbReference type="GO" id="GO:0046872">
    <property type="term" value="F:metal ion binding"/>
    <property type="evidence" value="ECO:0007669"/>
    <property type="project" value="UniProtKB-KW"/>
</dbReference>
<dbReference type="SMART" id="SM00729">
    <property type="entry name" value="Elp3"/>
    <property type="match status" value="1"/>
</dbReference>
<dbReference type="InterPro" id="IPR050377">
    <property type="entry name" value="Radical_SAM_PqqE_MftC-like"/>
</dbReference>
<feature type="domain" description="Radical SAM core" evidence="6">
    <location>
        <begin position="100"/>
        <end position="320"/>
    </location>
</feature>
<dbReference type="SFLD" id="SFLDG01067">
    <property type="entry name" value="SPASM/twitch_domain_containing"/>
    <property type="match status" value="1"/>
</dbReference>
<proteinExistence type="predicted"/>
<dbReference type="Pfam" id="PF18978">
    <property type="entry name" value="DUF5714"/>
    <property type="match status" value="1"/>
</dbReference>
<dbReference type="AlphaFoldDB" id="A0A7C2TIH3"/>
<dbReference type="Pfam" id="PF13847">
    <property type="entry name" value="Methyltransf_31"/>
    <property type="match status" value="1"/>
</dbReference>
<accession>A0A7C2TIH3</accession>
<organism evidence="7">
    <name type="scientific">Desulfurivibrio alkaliphilus</name>
    <dbReference type="NCBI Taxonomy" id="427923"/>
    <lineage>
        <taxon>Bacteria</taxon>
        <taxon>Pseudomonadati</taxon>
        <taxon>Thermodesulfobacteriota</taxon>
        <taxon>Desulfobulbia</taxon>
        <taxon>Desulfobulbales</taxon>
        <taxon>Desulfobulbaceae</taxon>
        <taxon>Desulfurivibrio</taxon>
    </lineage>
</organism>
<keyword evidence="3" id="KW-0479">Metal-binding</keyword>
<dbReference type="GO" id="GO:0032259">
    <property type="term" value="P:methylation"/>
    <property type="evidence" value="ECO:0007669"/>
    <property type="project" value="UniProtKB-KW"/>
</dbReference>
<dbReference type="InterPro" id="IPR013785">
    <property type="entry name" value="Aldolase_TIM"/>
</dbReference>
<evidence type="ECO:0000256" key="2">
    <source>
        <dbReference type="ARBA" id="ARBA00022691"/>
    </source>
</evidence>
<name>A0A7C2TIH3_9BACT</name>
<dbReference type="CDD" id="cd01335">
    <property type="entry name" value="Radical_SAM"/>
    <property type="match status" value="1"/>
</dbReference>
<dbReference type="InterPro" id="IPR006638">
    <property type="entry name" value="Elp3/MiaA/NifB-like_rSAM"/>
</dbReference>
<dbReference type="PROSITE" id="PS51918">
    <property type="entry name" value="RADICAL_SAM"/>
    <property type="match status" value="1"/>
</dbReference>
<dbReference type="SUPFAM" id="SSF102114">
    <property type="entry name" value="Radical SAM enzymes"/>
    <property type="match status" value="1"/>
</dbReference>
<dbReference type="SFLD" id="SFLDG01386">
    <property type="entry name" value="main_SPASM_domain-containing"/>
    <property type="match status" value="1"/>
</dbReference>
<dbReference type="SUPFAM" id="SSF53335">
    <property type="entry name" value="S-adenosyl-L-methionine-dependent methyltransferases"/>
    <property type="match status" value="1"/>
</dbReference>
<keyword evidence="5" id="KW-0411">Iron-sulfur</keyword>
<evidence type="ECO:0000256" key="1">
    <source>
        <dbReference type="ARBA" id="ARBA00001966"/>
    </source>
</evidence>
<evidence type="ECO:0000313" key="7">
    <source>
        <dbReference type="EMBL" id="HET97205.1"/>
    </source>
</evidence>
<protein>
    <submittedName>
        <fullName evidence="7">Methyltransferase domain-containing protein</fullName>
    </submittedName>
</protein>
<dbReference type="CDD" id="cd02440">
    <property type="entry name" value="AdoMet_MTases"/>
    <property type="match status" value="1"/>
</dbReference>
<gene>
    <name evidence="7" type="ORF">ENN98_00585</name>
</gene>
<dbReference type="InterPro" id="IPR007197">
    <property type="entry name" value="rSAM"/>
</dbReference>
<dbReference type="Pfam" id="PF04055">
    <property type="entry name" value="Radical_SAM"/>
    <property type="match status" value="1"/>
</dbReference>
<dbReference type="InterPro" id="IPR058240">
    <property type="entry name" value="rSAM_sf"/>
</dbReference>